<dbReference type="CDD" id="cd03408">
    <property type="entry name" value="SPFH_like_u1"/>
    <property type="match status" value="1"/>
</dbReference>
<dbReference type="PANTHER" id="PTHR37826">
    <property type="entry name" value="FLOTILLIN BAND_7_5 DOMAIN PROTEIN"/>
    <property type="match status" value="1"/>
</dbReference>
<organism evidence="3 4">
    <name type="scientific">Sphingobacterium gobiense</name>
    <dbReference type="NCBI Taxonomy" id="1382456"/>
    <lineage>
        <taxon>Bacteria</taxon>
        <taxon>Pseudomonadati</taxon>
        <taxon>Bacteroidota</taxon>
        <taxon>Sphingobacteriia</taxon>
        <taxon>Sphingobacteriales</taxon>
        <taxon>Sphingobacteriaceae</taxon>
        <taxon>Sphingobacterium</taxon>
    </lineage>
</organism>
<evidence type="ECO:0000256" key="1">
    <source>
        <dbReference type="SAM" id="Coils"/>
    </source>
</evidence>
<dbReference type="RefSeq" id="WP_105724553.1">
    <property type="nucleotide sequence ID" value="NZ_PVBS01000001.1"/>
</dbReference>
<keyword evidence="1" id="KW-0175">Coiled coil</keyword>
<evidence type="ECO:0000313" key="4">
    <source>
        <dbReference type="Proteomes" id="UP000238642"/>
    </source>
</evidence>
<feature type="domain" description="SPFH" evidence="2">
    <location>
        <begin position="27"/>
        <end position="231"/>
    </location>
</feature>
<dbReference type="Pfam" id="PF13421">
    <property type="entry name" value="Band_7_1"/>
    <property type="match status" value="1"/>
</dbReference>
<dbReference type="AlphaFoldDB" id="A0A2S9JV24"/>
<dbReference type="Proteomes" id="UP000238642">
    <property type="component" value="Unassembled WGS sequence"/>
</dbReference>
<dbReference type="EMBL" id="PVBS01000001">
    <property type="protein sequence ID" value="PRD57093.1"/>
    <property type="molecule type" value="Genomic_DNA"/>
</dbReference>
<name>A0A2S9JV24_9SPHI</name>
<accession>A0A2S9JV24</accession>
<evidence type="ECO:0000259" key="2">
    <source>
        <dbReference type="Pfam" id="PF13421"/>
    </source>
</evidence>
<dbReference type="PANTHER" id="PTHR37826:SF2">
    <property type="entry name" value="ZINC-RIBBON DOMAIN-CONTAINING PROTEIN"/>
    <property type="match status" value="1"/>
</dbReference>
<dbReference type="OrthoDB" id="9764015at2"/>
<dbReference type="InterPro" id="IPR033880">
    <property type="entry name" value="SPFH_YdjI"/>
</dbReference>
<evidence type="ECO:0000313" key="3">
    <source>
        <dbReference type="EMBL" id="PRD57093.1"/>
    </source>
</evidence>
<keyword evidence="4" id="KW-1185">Reference proteome</keyword>
<protein>
    <recommendedName>
        <fullName evidence="2">SPFH domain-containing protein</fullName>
    </recommendedName>
</protein>
<feature type="coiled-coil region" evidence="1">
    <location>
        <begin position="306"/>
        <end position="333"/>
    </location>
</feature>
<proteinExistence type="predicted"/>
<sequence>MVALKFLRRQLASVIAWKPQDPDILLWKYPALTDELKNASKIIVAPGQSCILVYEGQITGVLDTPGTYNLKTSNHPFITSMLKVAQFFESEHKVYLYFYRKAEVVNQGWGTASPIKYVDSVYNIPIQLSAYGNFSYRLTDASMFYTEYAGSAEQYTTRDFQDLIQGRIIQLLATHFSEKKPPYTEIDAQLHALAVSVKEQLNGVFETVGVALTDFRIEGNSFDEETERRIGAVADVTADSKAAQEAGLTFMELEKLRALRDAAKNEGGMAGAGVGLGAAITMGKLFTDAVNEEMQPKTDEDTVKALKRLKLLLEEELITQAEYEEKRKQLLDQL</sequence>
<gene>
    <name evidence="3" type="ORF">C5749_07770</name>
</gene>
<comment type="caution">
    <text evidence="3">The sequence shown here is derived from an EMBL/GenBank/DDBJ whole genome shotgun (WGS) entry which is preliminary data.</text>
</comment>
<reference evidence="3 4" key="1">
    <citation type="submission" date="2018-02" db="EMBL/GenBank/DDBJ databases">
        <title>The draft genome of Sphingobacterium gobiense H7.</title>
        <authorList>
            <person name="Li L."/>
            <person name="Liu L."/>
            <person name="Zhang X."/>
            <person name="Wang T."/>
            <person name="Liang L."/>
        </authorList>
    </citation>
    <scope>NUCLEOTIDE SEQUENCE [LARGE SCALE GENOMIC DNA]</scope>
    <source>
        <strain evidence="3 4">ACCC 05757</strain>
    </source>
</reference>